<keyword evidence="3" id="KW-1185">Reference proteome</keyword>
<gene>
    <name evidence="2" type="ORF">B0A50_00482</name>
</gene>
<name>A0A4U0UG68_9PEZI</name>
<proteinExistence type="predicted"/>
<feature type="compositionally biased region" description="Polar residues" evidence="1">
    <location>
        <begin position="8"/>
        <end position="32"/>
    </location>
</feature>
<feature type="compositionally biased region" description="Basic and acidic residues" evidence="1">
    <location>
        <begin position="108"/>
        <end position="121"/>
    </location>
</feature>
<dbReference type="Proteomes" id="UP000308549">
    <property type="component" value="Unassembled WGS sequence"/>
</dbReference>
<feature type="region of interest" description="Disordered" evidence="1">
    <location>
        <begin position="1"/>
        <end position="147"/>
    </location>
</feature>
<evidence type="ECO:0000313" key="3">
    <source>
        <dbReference type="Proteomes" id="UP000308549"/>
    </source>
</evidence>
<reference evidence="2 3" key="1">
    <citation type="submission" date="2017-03" db="EMBL/GenBank/DDBJ databases">
        <title>Genomes of endolithic fungi from Antarctica.</title>
        <authorList>
            <person name="Coleine C."/>
            <person name="Masonjones S."/>
            <person name="Stajich J.E."/>
        </authorList>
    </citation>
    <scope>NUCLEOTIDE SEQUENCE [LARGE SCALE GENOMIC DNA]</scope>
    <source>
        <strain evidence="2 3">CCFEE 6315</strain>
    </source>
</reference>
<accession>A0A4U0UG68</accession>
<protein>
    <submittedName>
        <fullName evidence="2">Uncharacterized protein</fullName>
    </submittedName>
</protein>
<dbReference type="EMBL" id="NAJL01000002">
    <property type="protein sequence ID" value="TKA33646.1"/>
    <property type="molecule type" value="Genomic_DNA"/>
</dbReference>
<dbReference type="AlphaFoldDB" id="A0A4U0UG68"/>
<feature type="compositionally biased region" description="Low complexity" evidence="1">
    <location>
        <begin position="33"/>
        <end position="47"/>
    </location>
</feature>
<evidence type="ECO:0000256" key="1">
    <source>
        <dbReference type="SAM" id="MobiDB-lite"/>
    </source>
</evidence>
<organism evidence="2 3">
    <name type="scientific">Salinomyces thailandicus</name>
    <dbReference type="NCBI Taxonomy" id="706561"/>
    <lineage>
        <taxon>Eukaryota</taxon>
        <taxon>Fungi</taxon>
        <taxon>Dikarya</taxon>
        <taxon>Ascomycota</taxon>
        <taxon>Pezizomycotina</taxon>
        <taxon>Dothideomycetes</taxon>
        <taxon>Dothideomycetidae</taxon>
        <taxon>Mycosphaerellales</taxon>
        <taxon>Teratosphaeriaceae</taxon>
        <taxon>Salinomyces</taxon>
    </lineage>
</organism>
<comment type="caution">
    <text evidence="2">The sequence shown here is derived from an EMBL/GenBank/DDBJ whole genome shotgun (WGS) entry which is preliminary data.</text>
</comment>
<evidence type="ECO:0000313" key="2">
    <source>
        <dbReference type="EMBL" id="TKA33646.1"/>
    </source>
</evidence>
<feature type="compositionally biased region" description="Low complexity" evidence="1">
    <location>
        <begin position="55"/>
        <end position="65"/>
    </location>
</feature>
<sequence>MFPHLQPLRSSPPGTQHFAQRTTLPSYEVFTTSAPASASAPFPEISPTKTLVQGSSTPASSAASPGRGEVRNRSPVEAVFNQSLDGNSRGRGARGGDDGGSESENLELEDKDKDKDKDNERGGSCGDSGKAGFESLGTCGRERRRGA</sequence>